<sequence length="58" mass="6015">MHAAGTAPMINSWLIQTTGSRMIPACYLIAAAVVGVIALACCVDRTGGPMRGDPRNVD</sequence>
<organism evidence="2 3">
    <name type="scientific">Paraburkholderia azotifigens</name>
    <dbReference type="NCBI Taxonomy" id="2057004"/>
    <lineage>
        <taxon>Bacteria</taxon>
        <taxon>Pseudomonadati</taxon>
        <taxon>Pseudomonadota</taxon>
        <taxon>Betaproteobacteria</taxon>
        <taxon>Burkholderiales</taxon>
        <taxon>Burkholderiaceae</taxon>
        <taxon>Paraburkholderia</taxon>
    </lineage>
</organism>
<accession>A0ABU9R0U7</accession>
<evidence type="ECO:0000256" key="1">
    <source>
        <dbReference type="SAM" id="Phobius"/>
    </source>
</evidence>
<evidence type="ECO:0000313" key="3">
    <source>
        <dbReference type="Proteomes" id="UP001481677"/>
    </source>
</evidence>
<dbReference type="Proteomes" id="UP001481677">
    <property type="component" value="Unassembled WGS sequence"/>
</dbReference>
<keyword evidence="1" id="KW-0472">Membrane</keyword>
<proteinExistence type="predicted"/>
<evidence type="ECO:0000313" key="2">
    <source>
        <dbReference type="EMBL" id="MEM5340643.1"/>
    </source>
</evidence>
<protein>
    <recommendedName>
        <fullName evidence="4">MHS family MFS transporter</fullName>
    </recommendedName>
</protein>
<dbReference type="RefSeq" id="WP_193567025.1">
    <property type="nucleotide sequence ID" value="NZ_JAZHFZ010000005.1"/>
</dbReference>
<keyword evidence="1" id="KW-1133">Transmembrane helix</keyword>
<dbReference type="EMBL" id="JAZHGA010000008">
    <property type="protein sequence ID" value="MEM5340643.1"/>
    <property type="molecule type" value="Genomic_DNA"/>
</dbReference>
<evidence type="ECO:0008006" key="4">
    <source>
        <dbReference type="Google" id="ProtNLM"/>
    </source>
</evidence>
<feature type="transmembrane region" description="Helical" evidence="1">
    <location>
        <begin position="22"/>
        <end position="43"/>
    </location>
</feature>
<keyword evidence="1" id="KW-0812">Transmembrane</keyword>
<keyword evidence="3" id="KW-1185">Reference proteome</keyword>
<reference evidence="2 3" key="1">
    <citation type="submission" date="2024-01" db="EMBL/GenBank/DDBJ databases">
        <title>The diversity of rhizobia nodulating Mimosa spp. in eleven states of Brazil covering several biomes is determined by host plant, location, and edaphic factors.</title>
        <authorList>
            <person name="Rouws L."/>
            <person name="Barauna A."/>
            <person name="Beukes C."/>
            <person name="De Faria S.M."/>
            <person name="Gross E."/>
            <person name="Dos Reis Junior F.B."/>
            <person name="Simon M."/>
            <person name="Maluk M."/>
            <person name="Odee D.W."/>
            <person name="Kenicer G."/>
            <person name="Young J.P.W."/>
            <person name="Reis V.M."/>
            <person name="Zilli J."/>
            <person name="James E.K."/>
        </authorList>
    </citation>
    <scope>NUCLEOTIDE SEQUENCE [LARGE SCALE GENOMIC DNA]</scope>
    <source>
        <strain evidence="2 3">JPY530</strain>
    </source>
</reference>
<name>A0ABU9R0U7_9BURK</name>
<comment type="caution">
    <text evidence="2">The sequence shown here is derived from an EMBL/GenBank/DDBJ whole genome shotgun (WGS) entry which is preliminary data.</text>
</comment>
<gene>
    <name evidence="2" type="ORF">V4C56_13570</name>
</gene>